<dbReference type="EMBL" id="LR536452">
    <property type="protein sequence ID" value="VFU17587.1"/>
    <property type="molecule type" value="Genomic_DNA"/>
</dbReference>
<keyword evidence="2" id="KW-0614">Plasmid</keyword>
<feature type="region of interest" description="Disordered" evidence="1">
    <location>
        <begin position="1"/>
        <end position="33"/>
    </location>
</feature>
<reference evidence="2 3" key="1">
    <citation type="submission" date="2019-03" db="EMBL/GenBank/DDBJ databases">
        <authorList>
            <person name="Kox A.R. M."/>
        </authorList>
    </citation>
    <scope>NUCLEOTIDE SEQUENCE [LARGE SCALE GENOMIC DNA]</scope>
    <source>
        <strain evidence="2">MTUNDRAET4 annotated genome</strain>
        <plasmid evidence="3">3</plasmid>
    </source>
</reference>
<protein>
    <submittedName>
        <fullName evidence="2">Uncharacterized protein</fullName>
    </submittedName>
</protein>
<gene>
    <name evidence="2" type="ORF">MTUNDRAET4_0126</name>
</gene>
<name>A0A4U8Z7Q4_METTU</name>
<dbReference type="AlphaFoldDB" id="A0A4U8Z7Q4"/>
<dbReference type="RefSeq" id="WP_210234738.1">
    <property type="nucleotide sequence ID" value="NZ_LR536452.1"/>
</dbReference>
<proteinExistence type="predicted"/>
<dbReference type="KEGG" id="mtun:MTUNDRAET4_0126.2"/>
<dbReference type="Proteomes" id="UP000294360">
    <property type="component" value="Plasmid 3"/>
</dbReference>
<organism evidence="2 3">
    <name type="scientific">Methylocella tundrae</name>
    <dbReference type="NCBI Taxonomy" id="227605"/>
    <lineage>
        <taxon>Bacteria</taxon>
        <taxon>Pseudomonadati</taxon>
        <taxon>Pseudomonadota</taxon>
        <taxon>Alphaproteobacteria</taxon>
        <taxon>Hyphomicrobiales</taxon>
        <taxon>Beijerinckiaceae</taxon>
        <taxon>Methylocella</taxon>
    </lineage>
</organism>
<sequence length="109" mass="12136">MEVRRGAEEAAQAARRAADPRRNMPSRITGPVGPALAEVQTELPIGATLWNDDYFKDHEGWIQPVQQNIREYINLAGAARNRQESNRSIGRPIDQGIENLIGPKKEYGA</sequence>
<accession>A0A4U8Z7Q4</accession>
<evidence type="ECO:0000313" key="2">
    <source>
        <dbReference type="EMBL" id="VFU17587.1"/>
    </source>
</evidence>
<geneLocation type="plasmid" evidence="2 3">
    <name>3</name>
</geneLocation>
<evidence type="ECO:0000313" key="3">
    <source>
        <dbReference type="Proteomes" id="UP000294360"/>
    </source>
</evidence>
<evidence type="ECO:0000256" key="1">
    <source>
        <dbReference type="SAM" id="MobiDB-lite"/>
    </source>
</evidence>